<sequence>MFKKCAKAIAVLLITASFQSCTTQKLSFKANKPLVGIWQNIKEPASFITYTEDGHFYNSYKEGENQVITHSGNYKIIGNDAYLLDITYELPNRKYALKDRQYINHYVFGKDLKSVKLTGVVSGKSGSDTLKWEENMVKVKSF</sequence>
<dbReference type="PROSITE" id="PS51257">
    <property type="entry name" value="PROKAR_LIPOPROTEIN"/>
    <property type="match status" value="1"/>
</dbReference>
<gene>
    <name evidence="2" type="ORF">SAMN05421827_10338</name>
</gene>
<dbReference type="OrthoDB" id="761746at2"/>
<feature type="signal peptide" evidence="1">
    <location>
        <begin position="1"/>
        <end position="22"/>
    </location>
</feature>
<organism evidence="2 3">
    <name type="scientific">Pedobacter terrae</name>
    <dbReference type="NCBI Taxonomy" id="405671"/>
    <lineage>
        <taxon>Bacteria</taxon>
        <taxon>Pseudomonadati</taxon>
        <taxon>Bacteroidota</taxon>
        <taxon>Sphingobacteriia</taxon>
        <taxon>Sphingobacteriales</taxon>
        <taxon>Sphingobacteriaceae</taxon>
        <taxon>Pedobacter</taxon>
    </lineage>
</organism>
<dbReference type="AlphaFoldDB" id="A0A1G7R264"/>
<dbReference type="STRING" id="405671.SAMN05421827_10338"/>
<keyword evidence="3" id="KW-1185">Reference proteome</keyword>
<evidence type="ECO:0008006" key="4">
    <source>
        <dbReference type="Google" id="ProtNLM"/>
    </source>
</evidence>
<evidence type="ECO:0000256" key="1">
    <source>
        <dbReference type="SAM" id="SignalP"/>
    </source>
</evidence>
<dbReference type="Proteomes" id="UP000199643">
    <property type="component" value="Unassembled WGS sequence"/>
</dbReference>
<accession>A0A1G7R264</accession>
<protein>
    <recommendedName>
        <fullName evidence="4">DUF5640 domain-containing protein</fullName>
    </recommendedName>
</protein>
<keyword evidence="1" id="KW-0732">Signal</keyword>
<dbReference type="EMBL" id="FNCH01000003">
    <property type="protein sequence ID" value="SDG04794.1"/>
    <property type="molecule type" value="Genomic_DNA"/>
</dbReference>
<name>A0A1G7R264_9SPHI</name>
<reference evidence="3" key="1">
    <citation type="submission" date="2016-10" db="EMBL/GenBank/DDBJ databases">
        <authorList>
            <person name="Varghese N."/>
            <person name="Submissions S."/>
        </authorList>
    </citation>
    <scope>NUCLEOTIDE SEQUENCE [LARGE SCALE GENOMIC DNA]</scope>
    <source>
        <strain evidence="3">DSM 17933</strain>
    </source>
</reference>
<feature type="chain" id="PRO_5011523391" description="DUF5640 domain-containing protein" evidence="1">
    <location>
        <begin position="23"/>
        <end position="142"/>
    </location>
</feature>
<evidence type="ECO:0000313" key="2">
    <source>
        <dbReference type="EMBL" id="SDG04794.1"/>
    </source>
</evidence>
<dbReference type="Gene3D" id="2.40.128.490">
    <property type="entry name" value="Uncharacterised protein PF14869, DUF4488"/>
    <property type="match status" value="1"/>
</dbReference>
<dbReference type="RefSeq" id="WP_090497477.1">
    <property type="nucleotide sequence ID" value="NZ_FNCH01000003.1"/>
</dbReference>
<evidence type="ECO:0000313" key="3">
    <source>
        <dbReference type="Proteomes" id="UP000199643"/>
    </source>
</evidence>
<proteinExistence type="predicted"/>